<feature type="compositionally biased region" description="Acidic residues" evidence="1">
    <location>
        <begin position="95"/>
        <end position="115"/>
    </location>
</feature>
<evidence type="ECO:0000313" key="2">
    <source>
        <dbReference type="EMBL" id="KAD0683027.1"/>
    </source>
</evidence>
<protein>
    <submittedName>
        <fullName evidence="2">Uncharacterized protein</fullName>
    </submittedName>
</protein>
<evidence type="ECO:0000256" key="1">
    <source>
        <dbReference type="SAM" id="MobiDB-lite"/>
    </source>
</evidence>
<organism evidence="2 3">
    <name type="scientific">Mikania micrantha</name>
    <name type="common">bitter vine</name>
    <dbReference type="NCBI Taxonomy" id="192012"/>
    <lineage>
        <taxon>Eukaryota</taxon>
        <taxon>Viridiplantae</taxon>
        <taxon>Streptophyta</taxon>
        <taxon>Embryophyta</taxon>
        <taxon>Tracheophyta</taxon>
        <taxon>Spermatophyta</taxon>
        <taxon>Magnoliopsida</taxon>
        <taxon>eudicotyledons</taxon>
        <taxon>Gunneridae</taxon>
        <taxon>Pentapetalae</taxon>
        <taxon>asterids</taxon>
        <taxon>campanulids</taxon>
        <taxon>Asterales</taxon>
        <taxon>Asteraceae</taxon>
        <taxon>Asteroideae</taxon>
        <taxon>Heliantheae alliance</taxon>
        <taxon>Eupatorieae</taxon>
        <taxon>Mikania</taxon>
    </lineage>
</organism>
<keyword evidence="3" id="KW-1185">Reference proteome</keyword>
<feature type="region of interest" description="Disordered" evidence="1">
    <location>
        <begin position="85"/>
        <end position="131"/>
    </location>
</feature>
<proteinExistence type="predicted"/>
<sequence>MAFGKQQHNTQGESETYISDTHAPDYVDLEDEVQQSVPTSAATSGNGASGKDEGLRLRRRLVCGRLLLEILSESFLCLARFLSLRRRGRRSRSESEEEEEDDDDDDESEDEDDAMDEGRTAAVLEPNPQLK</sequence>
<comment type="caution">
    <text evidence="2">The sequence shown here is derived from an EMBL/GenBank/DDBJ whole genome shotgun (WGS) entry which is preliminary data.</text>
</comment>
<feature type="region of interest" description="Disordered" evidence="1">
    <location>
        <begin position="1"/>
        <end position="54"/>
    </location>
</feature>
<evidence type="ECO:0000313" key="3">
    <source>
        <dbReference type="Proteomes" id="UP000326396"/>
    </source>
</evidence>
<dbReference type="EMBL" id="SZYD01001480">
    <property type="protein sequence ID" value="KAD0683027.1"/>
    <property type="molecule type" value="Genomic_DNA"/>
</dbReference>
<gene>
    <name evidence="2" type="ORF">E3N88_43855</name>
</gene>
<dbReference type="Proteomes" id="UP000326396">
    <property type="component" value="Unassembled WGS sequence"/>
</dbReference>
<feature type="compositionally biased region" description="Polar residues" evidence="1">
    <location>
        <begin position="1"/>
        <end position="19"/>
    </location>
</feature>
<reference evidence="2 3" key="1">
    <citation type="submission" date="2019-05" db="EMBL/GenBank/DDBJ databases">
        <title>Mikania micrantha, genome provides insights into the molecular mechanism of rapid growth.</title>
        <authorList>
            <person name="Liu B."/>
        </authorList>
    </citation>
    <scope>NUCLEOTIDE SEQUENCE [LARGE SCALE GENOMIC DNA]</scope>
    <source>
        <strain evidence="2">NLD-2019</strain>
        <tissue evidence="2">Leaf</tissue>
    </source>
</reference>
<feature type="compositionally biased region" description="Polar residues" evidence="1">
    <location>
        <begin position="34"/>
        <end position="46"/>
    </location>
</feature>
<dbReference type="AlphaFoldDB" id="A0A5N6LDW5"/>
<name>A0A5N6LDW5_9ASTR</name>
<accession>A0A5N6LDW5</accession>